<keyword evidence="2" id="KW-1185">Reference proteome</keyword>
<comment type="caution">
    <text evidence="1">The sequence shown here is derived from an EMBL/GenBank/DDBJ whole genome shotgun (WGS) entry which is preliminary data.</text>
</comment>
<dbReference type="RefSeq" id="WP_261617597.1">
    <property type="nucleotide sequence ID" value="NZ_JALIDZ010000010.1"/>
</dbReference>
<evidence type="ECO:0000313" key="1">
    <source>
        <dbReference type="EMBL" id="MCT8974011.1"/>
    </source>
</evidence>
<reference evidence="1 2" key="1">
    <citation type="submission" date="2022-04" db="EMBL/GenBank/DDBJ databases">
        <authorList>
            <person name="Ye Y.-Q."/>
            <person name="Du Z.-J."/>
        </authorList>
    </citation>
    <scope>NUCLEOTIDE SEQUENCE [LARGE SCALE GENOMIC DNA]</scope>
    <source>
        <strain evidence="1 2">A6E488</strain>
    </source>
</reference>
<dbReference type="Proteomes" id="UP001320898">
    <property type="component" value="Unassembled WGS sequence"/>
</dbReference>
<evidence type="ECO:0000313" key="2">
    <source>
        <dbReference type="Proteomes" id="UP001320898"/>
    </source>
</evidence>
<dbReference type="AlphaFoldDB" id="A0AAW5R5P9"/>
<proteinExistence type="predicted"/>
<organism evidence="1 2">
    <name type="scientific">Microbaculum marinisediminis</name>
    <dbReference type="NCBI Taxonomy" id="2931392"/>
    <lineage>
        <taxon>Bacteria</taxon>
        <taxon>Pseudomonadati</taxon>
        <taxon>Pseudomonadota</taxon>
        <taxon>Alphaproteobacteria</taxon>
        <taxon>Hyphomicrobiales</taxon>
        <taxon>Tepidamorphaceae</taxon>
        <taxon>Microbaculum</taxon>
    </lineage>
</organism>
<accession>A0AAW5R5P9</accession>
<gene>
    <name evidence="1" type="ORF">MUB46_19260</name>
</gene>
<protein>
    <submittedName>
        <fullName evidence="1">Nucleotidyltransferase domain-containing protein</fullName>
    </submittedName>
</protein>
<name>A0AAW5R5P9_9HYPH</name>
<dbReference type="EMBL" id="JALIDZ010000010">
    <property type="protein sequence ID" value="MCT8974011.1"/>
    <property type="molecule type" value="Genomic_DNA"/>
</dbReference>
<sequence>MFLIEVLSVIERPSRRLMSSAGRVLEAPGRCAYRALMQGGLQAEQRVPQEDQKRAARLPPANRAAEGLFLTDEEWLALLKLLEMDQEILKAWIIGSRATGRRRHKSDWSPLDIDVGYELEWIYEDGEYIRQGMAFQNRHTVAAKRWGFDFHPFGWGLSVEKESPLQVQIWPRRPKKPI</sequence>